<gene>
    <name evidence="1" type="ORF">TICRE_01100</name>
</gene>
<dbReference type="OrthoDB" id="9788468at2"/>
<protein>
    <submittedName>
        <fullName evidence="1">Uncharacterized protein</fullName>
    </submittedName>
</protein>
<name>A0A1U7M908_TISCR</name>
<keyword evidence="2" id="KW-1185">Reference proteome</keyword>
<dbReference type="AlphaFoldDB" id="A0A1U7M908"/>
<organism evidence="1 2">
    <name type="scientific">Tissierella creatinophila DSM 6911</name>
    <dbReference type="NCBI Taxonomy" id="1123403"/>
    <lineage>
        <taxon>Bacteria</taxon>
        <taxon>Bacillati</taxon>
        <taxon>Bacillota</taxon>
        <taxon>Tissierellia</taxon>
        <taxon>Tissierellales</taxon>
        <taxon>Tissierellaceae</taxon>
        <taxon>Tissierella</taxon>
    </lineage>
</organism>
<proteinExistence type="predicted"/>
<comment type="caution">
    <text evidence="1">The sequence shown here is derived from an EMBL/GenBank/DDBJ whole genome shotgun (WGS) entry which is preliminary data.</text>
</comment>
<accession>A0A1U7M908</accession>
<reference evidence="1 2" key="1">
    <citation type="submission" date="2016-02" db="EMBL/GenBank/DDBJ databases">
        <title>Genome sequence of Tissierella creatinophila DSM 6911.</title>
        <authorList>
            <person name="Poehlein A."/>
            <person name="Daniel R."/>
        </authorList>
    </citation>
    <scope>NUCLEOTIDE SEQUENCE [LARGE SCALE GENOMIC DNA]</scope>
    <source>
        <strain evidence="1 2">DSM 6911</strain>
    </source>
</reference>
<sequence>MLTSYDNQFLNQGFTYIKRRRGINILKQVVHIGTTVTGIYKIYASLKENGVEFISDSQYFDLTYQGFGEIKAVYFKD</sequence>
<dbReference type="EMBL" id="LTDM01000002">
    <property type="protein sequence ID" value="OLS03787.1"/>
    <property type="molecule type" value="Genomic_DNA"/>
</dbReference>
<evidence type="ECO:0000313" key="1">
    <source>
        <dbReference type="EMBL" id="OLS03787.1"/>
    </source>
</evidence>
<evidence type="ECO:0000313" key="2">
    <source>
        <dbReference type="Proteomes" id="UP000186112"/>
    </source>
</evidence>
<dbReference type="RefSeq" id="WP_158016369.1">
    <property type="nucleotide sequence ID" value="NZ_LTDM01000002.1"/>
</dbReference>
<dbReference type="Proteomes" id="UP000186112">
    <property type="component" value="Unassembled WGS sequence"/>
</dbReference>